<reference evidence="2 3" key="1">
    <citation type="submission" date="2016-10" db="EMBL/GenBank/DDBJ databases">
        <authorList>
            <person name="de Groot N.N."/>
        </authorList>
    </citation>
    <scope>NUCLEOTIDE SEQUENCE [LARGE SCALE GENOMIC DNA]</scope>
    <source>
        <strain evidence="2 3">DSM 19219</strain>
    </source>
</reference>
<gene>
    <name evidence="2" type="ORF">SAMN05443545_106280</name>
</gene>
<evidence type="ECO:0000313" key="3">
    <source>
        <dbReference type="Proteomes" id="UP000198500"/>
    </source>
</evidence>
<evidence type="ECO:0000256" key="1">
    <source>
        <dbReference type="SAM" id="Phobius"/>
    </source>
</evidence>
<dbReference type="EMBL" id="FNNI01000006">
    <property type="protein sequence ID" value="SDX65315.1"/>
    <property type="molecule type" value="Genomic_DNA"/>
</dbReference>
<proteinExistence type="predicted"/>
<feature type="transmembrane region" description="Helical" evidence="1">
    <location>
        <begin position="6"/>
        <end position="24"/>
    </location>
</feature>
<organism evidence="2 3">
    <name type="scientific">Aidingimonas halophila</name>
    <dbReference type="NCBI Taxonomy" id="574349"/>
    <lineage>
        <taxon>Bacteria</taxon>
        <taxon>Pseudomonadati</taxon>
        <taxon>Pseudomonadota</taxon>
        <taxon>Gammaproteobacteria</taxon>
        <taxon>Oceanospirillales</taxon>
        <taxon>Halomonadaceae</taxon>
        <taxon>Aidingimonas</taxon>
    </lineage>
</organism>
<dbReference type="AlphaFoldDB" id="A0A1H3DFX0"/>
<protein>
    <submittedName>
        <fullName evidence="2">Uncharacterized protein</fullName>
    </submittedName>
</protein>
<name>A0A1H3DFX0_9GAMM</name>
<dbReference type="Proteomes" id="UP000198500">
    <property type="component" value="Unassembled WGS sequence"/>
</dbReference>
<keyword evidence="3" id="KW-1185">Reference proteome</keyword>
<keyword evidence="1" id="KW-0472">Membrane</keyword>
<keyword evidence="1" id="KW-0812">Transmembrane</keyword>
<evidence type="ECO:0000313" key="2">
    <source>
        <dbReference type="EMBL" id="SDX65315.1"/>
    </source>
</evidence>
<keyword evidence="1" id="KW-1133">Transmembrane helix</keyword>
<accession>A0A1H3DFX0</accession>
<sequence length="36" mass="3957">MSVSHLFGYFTLIGVVIPCLARFFQAKGMAVPPDGW</sequence>
<dbReference type="STRING" id="574349.SAMN05443545_106280"/>